<gene>
    <name evidence="2" type="ORF">B0T23DRAFT_314404</name>
</gene>
<dbReference type="Proteomes" id="UP001285908">
    <property type="component" value="Unassembled WGS sequence"/>
</dbReference>
<dbReference type="AlphaFoldDB" id="A0AAJ0IB27"/>
<dbReference type="EMBL" id="JAULSX010000003">
    <property type="protein sequence ID" value="KAK3495307.1"/>
    <property type="molecule type" value="Genomic_DNA"/>
</dbReference>
<name>A0AAJ0IB27_9PEZI</name>
<evidence type="ECO:0000256" key="1">
    <source>
        <dbReference type="SAM" id="MobiDB-lite"/>
    </source>
</evidence>
<feature type="region of interest" description="Disordered" evidence="1">
    <location>
        <begin position="1"/>
        <end position="46"/>
    </location>
</feature>
<feature type="compositionally biased region" description="Basic and acidic residues" evidence="1">
    <location>
        <begin position="1"/>
        <end position="10"/>
    </location>
</feature>
<feature type="region of interest" description="Disordered" evidence="1">
    <location>
        <begin position="181"/>
        <end position="202"/>
    </location>
</feature>
<evidence type="ECO:0000313" key="2">
    <source>
        <dbReference type="EMBL" id="KAK3495307.1"/>
    </source>
</evidence>
<reference evidence="2 3" key="1">
    <citation type="journal article" date="2023" name="Mol. Phylogenet. Evol.">
        <title>Genome-scale phylogeny and comparative genomics of the fungal order Sordariales.</title>
        <authorList>
            <person name="Hensen N."/>
            <person name="Bonometti L."/>
            <person name="Westerberg I."/>
            <person name="Brannstrom I.O."/>
            <person name="Guillou S."/>
            <person name="Cros-Aarteil S."/>
            <person name="Calhoun S."/>
            <person name="Haridas S."/>
            <person name="Kuo A."/>
            <person name="Mondo S."/>
            <person name="Pangilinan J."/>
            <person name="Riley R."/>
            <person name="LaButti K."/>
            <person name="Andreopoulos B."/>
            <person name="Lipzen A."/>
            <person name="Chen C."/>
            <person name="Yan M."/>
            <person name="Daum C."/>
            <person name="Ng V."/>
            <person name="Clum A."/>
            <person name="Steindorff A."/>
            <person name="Ohm R.A."/>
            <person name="Martin F."/>
            <person name="Silar P."/>
            <person name="Natvig D.O."/>
            <person name="Lalanne C."/>
            <person name="Gautier V."/>
            <person name="Ament-Velasquez S.L."/>
            <person name="Kruys A."/>
            <person name="Hutchinson M.I."/>
            <person name="Powell A.J."/>
            <person name="Barry K."/>
            <person name="Miller A.N."/>
            <person name="Grigoriev I.V."/>
            <person name="Debuchy R."/>
            <person name="Gladieux P."/>
            <person name="Hiltunen Thoren M."/>
            <person name="Johannesson H."/>
        </authorList>
    </citation>
    <scope>NUCLEOTIDE SEQUENCE [LARGE SCALE GENOMIC DNA]</scope>
    <source>
        <strain evidence="2 3">FGSC 10403</strain>
    </source>
</reference>
<sequence length="202" mass="22193">QNEFDMDHSNIDNVNARALEDARLPPRTNEKIAYSPDDAATSSKREHEFNNTNHLEAFEFWVRSGEWKKFFPFGELVPINSEEVNNFGRPTESRATSDAQMGRSRSLPNFNTARFNQGQALTTQDYDIPGPTHHPGMLNGFPPAHDSGTVHSSDPVNNNGMVDGFAHTSNAAVVQANPHAGPAGVQEQVPLPSCSECKSHPV</sequence>
<keyword evidence="3" id="KW-1185">Reference proteome</keyword>
<feature type="region of interest" description="Disordered" evidence="1">
    <location>
        <begin position="88"/>
        <end position="110"/>
    </location>
</feature>
<feature type="non-terminal residue" evidence="2">
    <location>
        <position position="1"/>
    </location>
</feature>
<protein>
    <submittedName>
        <fullName evidence="2">Uncharacterized protein</fullName>
    </submittedName>
</protein>
<evidence type="ECO:0000313" key="3">
    <source>
        <dbReference type="Proteomes" id="UP001285908"/>
    </source>
</evidence>
<dbReference type="GeneID" id="87872417"/>
<proteinExistence type="predicted"/>
<organism evidence="2 3">
    <name type="scientific">Neurospora hispaniola</name>
    <dbReference type="NCBI Taxonomy" id="588809"/>
    <lineage>
        <taxon>Eukaryota</taxon>
        <taxon>Fungi</taxon>
        <taxon>Dikarya</taxon>
        <taxon>Ascomycota</taxon>
        <taxon>Pezizomycotina</taxon>
        <taxon>Sordariomycetes</taxon>
        <taxon>Sordariomycetidae</taxon>
        <taxon>Sordariales</taxon>
        <taxon>Sordariaceae</taxon>
        <taxon>Neurospora</taxon>
    </lineage>
</organism>
<accession>A0AAJ0IB27</accession>
<comment type="caution">
    <text evidence="2">The sequence shown here is derived from an EMBL/GenBank/DDBJ whole genome shotgun (WGS) entry which is preliminary data.</text>
</comment>
<feature type="compositionally biased region" description="Basic and acidic residues" evidence="1">
    <location>
        <begin position="18"/>
        <end position="30"/>
    </location>
</feature>
<dbReference type="RefSeq" id="XP_062694736.1">
    <property type="nucleotide sequence ID" value="XM_062834795.1"/>
</dbReference>